<dbReference type="Pfam" id="PF02237">
    <property type="entry name" value="BPL_C"/>
    <property type="match status" value="1"/>
</dbReference>
<dbReference type="InterPro" id="IPR008988">
    <property type="entry name" value="Transcriptional_repressor_C"/>
</dbReference>
<dbReference type="PANTHER" id="PTHR12835:SF5">
    <property type="entry name" value="BIOTIN--PROTEIN LIGASE"/>
    <property type="match status" value="1"/>
</dbReference>
<comment type="caution">
    <text evidence="7">The sequence shown here is derived from an EMBL/GenBank/DDBJ whole genome shotgun (WGS) entry which is preliminary data.</text>
</comment>
<evidence type="ECO:0000313" key="7">
    <source>
        <dbReference type="EMBL" id="GCE77747.1"/>
    </source>
</evidence>
<dbReference type="PANTHER" id="PTHR12835">
    <property type="entry name" value="BIOTIN PROTEIN LIGASE"/>
    <property type="match status" value="1"/>
</dbReference>
<protein>
    <recommendedName>
        <fullName evidence="5">biotin--[biotin carboxyl-carrier protein] ligase</fullName>
        <ecNumber evidence="5">6.3.4.15</ecNumber>
    </recommendedName>
</protein>
<dbReference type="RefSeq" id="WP_130782359.1">
    <property type="nucleotide sequence ID" value="NZ_BIMR01000244.1"/>
</dbReference>
<sequence>MTPPAVPPTGADATGGARAPLDVDALRSLLLRPAGPLPRVDVVARTGSTNDDVVAAVRADPDAWPDGSVLVADHQAAGRGRAGRDWETPPGVALTCTFVTRPTSDHRTFGWIPLLAGLCAVTAVRATAGVPAVLKWPNDVLVPATTEVPGWGAARKVGGILAELVPLPAGVTPAVAIGIGLNVAQDAHELPVAHATSLALAGAQHVGRENLLVALVTALEDVETRWRDSGGDARLSGLADDVAAVCATLGTDVRVELPGGGEVSGRAERIDDDGALVVVDASGQAHHVLAGDVRHLRAGG</sequence>
<dbReference type="Gene3D" id="3.30.930.10">
    <property type="entry name" value="Bira Bifunctional Protein, Domain 2"/>
    <property type="match status" value="1"/>
</dbReference>
<keyword evidence="1 7" id="KW-0436">Ligase</keyword>
<reference evidence="7 8" key="1">
    <citation type="submission" date="2019-01" db="EMBL/GenBank/DDBJ databases">
        <title>Draft genome sequence of Cellulomonas takizawaensis strain TKZ-21.</title>
        <authorList>
            <person name="Yamamura H."/>
            <person name="Hayashi T."/>
            <person name="Hamada M."/>
            <person name="Serisawa Y."/>
            <person name="Matsuyama K."/>
            <person name="Nakagawa Y."/>
            <person name="Otoguro M."/>
            <person name="Yanagida F."/>
            <person name="Hayakawa M."/>
        </authorList>
    </citation>
    <scope>NUCLEOTIDE SEQUENCE [LARGE SCALE GENOMIC DNA]</scope>
    <source>
        <strain evidence="7 8">NBRC12680</strain>
    </source>
</reference>
<dbReference type="PROSITE" id="PS51733">
    <property type="entry name" value="BPL_LPL_CATALYTIC"/>
    <property type="match status" value="1"/>
</dbReference>
<organism evidence="7 8">
    <name type="scientific">Cellulomonas biazotea</name>
    <dbReference type="NCBI Taxonomy" id="1709"/>
    <lineage>
        <taxon>Bacteria</taxon>
        <taxon>Bacillati</taxon>
        <taxon>Actinomycetota</taxon>
        <taxon>Actinomycetes</taxon>
        <taxon>Micrococcales</taxon>
        <taxon>Cellulomonadaceae</taxon>
        <taxon>Cellulomonas</taxon>
    </lineage>
</organism>
<evidence type="ECO:0000256" key="2">
    <source>
        <dbReference type="ARBA" id="ARBA00022741"/>
    </source>
</evidence>
<dbReference type="Gene3D" id="2.30.30.100">
    <property type="match status" value="1"/>
</dbReference>
<dbReference type="CDD" id="cd16442">
    <property type="entry name" value="BPL"/>
    <property type="match status" value="1"/>
</dbReference>
<dbReference type="Pfam" id="PF03099">
    <property type="entry name" value="BPL_LplA_LipB"/>
    <property type="match status" value="1"/>
</dbReference>
<dbReference type="InterPro" id="IPR004143">
    <property type="entry name" value="BPL_LPL_catalytic"/>
</dbReference>
<keyword evidence="8" id="KW-1185">Reference proteome</keyword>
<proteinExistence type="predicted"/>
<evidence type="ECO:0000256" key="1">
    <source>
        <dbReference type="ARBA" id="ARBA00022598"/>
    </source>
</evidence>
<dbReference type="SUPFAM" id="SSF55681">
    <property type="entry name" value="Class II aaRS and biotin synthetases"/>
    <property type="match status" value="1"/>
</dbReference>
<gene>
    <name evidence="7" type="ORF">CBZ_28030</name>
</gene>
<dbReference type="EMBL" id="BIMR01000244">
    <property type="protein sequence ID" value="GCE77747.1"/>
    <property type="molecule type" value="Genomic_DNA"/>
</dbReference>
<dbReference type="OrthoDB" id="9807064at2"/>
<keyword evidence="3" id="KW-0067">ATP-binding</keyword>
<dbReference type="AlphaFoldDB" id="A0A402DUF9"/>
<dbReference type="GO" id="GO:0004077">
    <property type="term" value="F:biotin--[biotin carboxyl-carrier protein] ligase activity"/>
    <property type="evidence" value="ECO:0007669"/>
    <property type="project" value="UniProtKB-EC"/>
</dbReference>
<dbReference type="InterPro" id="IPR004408">
    <property type="entry name" value="Biotin_CoA_COase_ligase"/>
</dbReference>
<keyword evidence="2" id="KW-0547">Nucleotide-binding</keyword>
<dbReference type="InterPro" id="IPR003142">
    <property type="entry name" value="BPL_C"/>
</dbReference>
<dbReference type="EC" id="6.3.4.15" evidence="5"/>
<evidence type="ECO:0000313" key="8">
    <source>
        <dbReference type="Proteomes" id="UP000289954"/>
    </source>
</evidence>
<name>A0A402DUF9_9CELL</name>
<evidence type="ECO:0000256" key="3">
    <source>
        <dbReference type="ARBA" id="ARBA00022840"/>
    </source>
</evidence>
<dbReference type="SUPFAM" id="SSF50037">
    <property type="entry name" value="C-terminal domain of transcriptional repressors"/>
    <property type="match status" value="1"/>
</dbReference>
<dbReference type="NCBIfam" id="TIGR00121">
    <property type="entry name" value="birA_ligase"/>
    <property type="match status" value="1"/>
</dbReference>
<dbReference type="Proteomes" id="UP000289954">
    <property type="component" value="Unassembled WGS sequence"/>
</dbReference>
<accession>A0A402DUF9</accession>
<evidence type="ECO:0000256" key="5">
    <source>
        <dbReference type="ARBA" id="ARBA00024227"/>
    </source>
</evidence>
<dbReference type="GO" id="GO:0005524">
    <property type="term" value="F:ATP binding"/>
    <property type="evidence" value="ECO:0007669"/>
    <property type="project" value="UniProtKB-KW"/>
</dbReference>
<evidence type="ECO:0000259" key="6">
    <source>
        <dbReference type="PROSITE" id="PS51733"/>
    </source>
</evidence>
<feature type="domain" description="BPL/LPL catalytic" evidence="6">
    <location>
        <begin position="24"/>
        <end position="227"/>
    </location>
</feature>
<evidence type="ECO:0000256" key="4">
    <source>
        <dbReference type="ARBA" id="ARBA00023267"/>
    </source>
</evidence>
<keyword evidence="4" id="KW-0092">Biotin</keyword>
<dbReference type="GO" id="GO:0005737">
    <property type="term" value="C:cytoplasm"/>
    <property type="evidence" value="ECO:0007669"/>
    <property type="project" value="TreeGrafter"/>
</dbReference>
<dbReference type="InterPro" id="IPR045864">
    <property type="entry name" value="aa-tRNA-synth_II/BPL/LPL"/>
</dbReference>